<dbReference type="InterPro" id="IPR002860">
    <property type="entry name" value="BNR_rpt"/>
</dbReference>
<evidence type="ECO:0000259" key="3">
    <source>
        <dbReference type="Pfam" id="PF15902"/>
    </source>
</evidence>
<gene>
    <name evidence="4" type="ORF">A2Y98_03095</name>
</gene>
<evidence type="ECO:0000313" key="5">
    <source>
        <dbReference type="Proteomes" id="UP000179099"/>
    </source>
</evidence>
<protein>
    <recommendedName>
        <fullName evidence="3">Sortilin N-terminal domain-containing protein</fullName>
    </recommendedName>
</protein>
<dbReference type="EMBL" id="MHMW01000012">
    <property type="protein sequence ID" value="OGZ34367.1"/>
    <property type="molecule type" value="Genomic_DNA"/>
</dbReference>
<dbReference type="AlphaFoldDB" id="A0A1G2F909"/>
<dbReference type="Gene3D" id="2.130.10.10">
    <property type="entry name" value="YVTN repeat-like/Quinoprotein amine dehydrogenase"/>
    <property type="match status" value="3"/>
</dbReference>
<dbReference type="Pfam" id="PF02012">
    <property type="entry name" value="BNR"/>
    <property type="match status" value="1"/>
</dbReference>
<comment type="caution">
    <text evidence="4">The sequence shown here is derived from an EMBL/GenBank/DDBJ whole genome shotgun (WGS) entry which is preliminary data.</text>
</comment>
<sequence length="354" mass="39127">MGFFKKARLVFILPSLIILSAALPFRCSVSKDAGIFKSENSGYNWQQKVTISNKENIAGTDILSIVQDPLNPQILFIGTRGSGLYRSLDGSETWQQVSDGNNILQKSDDVYDIAINQNNPNFIYLAVFGGGFGKVLRSQDGGQRWEEVYVISQSGMPVHRVVIDPVSEAVIYIGTAQKGLLRSLDYGLSWQPLKWFDGAVFDIKIDTKNNQIIYISTSGKGIHKSVDQGSNWQSLAASMKSFKGSEQAISILIDQQDSKILYVSLKDVLLVSYDQGQTWQKMNILIPAGSATIGALIQNPQNSSNIFYGAGSVLYRTINYGETWITHQIPSTKKVNVIKIDRTSSDTIYVGMSK</sequence>
<dbReference type="InterPro" id="IPR031778">
    <property type="entry name" value="Sortilin_N"/>
</dbReference>
<evidence type="ECO:0000256" key="2">
    <source>
        <dbReference type="SAM" id="SignalP"/>
    </source>
</evidence>
<dbReference type="GO" id="GO:0010411">
    <property type="term" value="P:xyloglucan metabolic process"/>
    <property type="evidence" value="ECO:0007669"/>
    <property type="project" value="TreeGrafter"/>
</dbReference>
<organism evidence="4 5">
    <name type="scientific">Candidatus Portnoybacteria bacterium RBG_19FT_COMBO_36_7</name>
    <dbReference type="NCBI Taxonomy" id="1801992"/>
    <lineage>
        <taxon>Bacteria</taxon>
        <taxon>Candidatus Portnoyibacteriota</taxon>
    </lineage>
</organism>
<feature type="domain" description="Sortilin N-terminal" evidence="3">
    <location>
        <begin position="134"/>
        <end position="261"/>
    </location>
</feature>
<dbReference type="SUPFAM" id="SSF110296">
    <property type="entry name" value="Oligoxyloglucan reducing end-specific cellobiohydrolase"/>
    <property type="match status" value="2"/>
</dbReference>
<dbReference type="STRING" id="1801992.A2Y98_03095"/>
<name>A0A1G2F909_9BACT</name>
<reference evidence="4 5" key="1">
    <citation type="journal article" date="2016" name="Nat. Commun.">
        <title>Thousands of microbial genomes shed light on interconnected biogeochemical processes in an aquifer system.</title>
        <authorList>
            <person name="Anantharaman K."/>
            <person name="Brown C.T."/>
            <person name="Hug L.A."/>
            <person name="Sharon I."/>
            <person name="Castelle C.J."/>
            <person name="Probst A.J."/>
            <person name="Thomas B.C."/>
            <person name="Singh A."/>
            <person name="Wilkins M.J."/>
            <person name="Karaoz U."/>
            <person name="Brodie E.L."/>
            <person name="Williams K.H."/>
            <person name="Hubbard S.S."/>
            <person name="Banfield J.F."/>
        </authorList>
    </citation>
    <scope>NUCLEOTIDE SEQUENCE [LARGE SCALE GENOMIC DNA]</scope>
</reference>
<keyword evidence="1" id="KW-0677">Repeat</keyword>
<proteinExistence type="predicted"/>
<accession>A0A1G2F909</accession>
<feature type="signal peptide" evidence="2">
    <location>
        <begin position="1"/>
        <end position="21"/>
    </location>
</feature>
<evidence type="ECO:0000313" key="4">
    <source>
        <dbReference type="EMBL" id="OGZ34367.1"/>
    </source>
</evidence>
<dbReference type="PANTHER" id="PTHR43739">
    <property type="entry name" value="XYLOGLUCANASE (EUROFUNG)"/>
    <property type="match status" value="1"/>
</dbReference>
<dbReference type="InterPro" id="IPR015943">
    <property type="entry name" value="WD40/YVTN_repeat-like_dom_sf"/>
</dbReference>
<evidence type="ECO:0000256" key="1">
    <source>
        <dbReference type="ARBA" id="ARBA00022737"/>
    </source>
</evidence>
<keyword evidence="2" id="KW-0732">Signal</keyword>
<dbReference type="PANTHER" id="PTHR43739:SF5">
    <property type="entry name" value="EXO-ALPHA-SIALIDASE"/>
    <property type="match status" value="1"/>
</dbReference>
<feature type="chain" id="PRO_5009582836" description="Sortilin N-terminal domain-containing protein" evidence="2">
    <location>
        <begin position="22"/>
        <end position="354"/>
    </location>
</feature>
<dbReference type="InterPro" id="IPR052025">
    <property type="entry name" value="Xyloglucanase_GH74"/>
</dbReference>
<dbReference type="Proteomes" id="UP000179099">
    <property type="component" value="Unassembled WGS sequence"/>
</dbReference>
<dbReference type="Pfam" id="PF15902">
    <property type="entry name" value="Sortilin-Vps10"/>
    <property type="match status" value="1"/>
</dbReference>